<keyword evidence="3" id="KW-0804">Transcription</keyword>
<dbReference type="Proteomes" id="UP000241118">
    <property type="component" value="Unassembled WGS sequence"/>
</dbReference>
<protein>
    <submittedName>
        <fullName evidence="5">Regulatory LuxR family protein</fullName>
    </submittedName>
</protein>
<dbReference type="GO" id="GO:0003677">
    <property type="term" value="F:DNA binding"/>
    <property type="evidence" value="ECO:0007669"/>
    <property type="project" value="UniProtKB-KW"/>
</dbReference>
<gene>
    <name evidence="5" type="ORF">B0I31_13024</name>
</gene>
<keyword evidence="6" id="KW-1185">Reference proteome</keyword>
<dbReference type="SMART" id="SM00421">
    <property type="entry name" value="HTH_LUXR"/>
    <property type="match status" value="1"/>
</dbReference>
<dbReference type="Pfam" id="PF00196">
    <property type="entry name" value="GerE"/>
    <property type="match status" value="1"/>
</dbReference>
<keyword evidence="2" id="KW-0238">DNA-binding</keyword>
<dbReference type="InterPro" id="IPR000792">
    <property type="entry name" value="Tscrpt_reg_LuxR_C"/>
</dbReference>
<evidence type="ECO:0000256" key="2">
    <source>
        <dbReference type="ARBA" id="ARBA00023125"/>
    </source>
</evidence>
<proteinExistence type="predicted"/>
<evidence type="ECO:0000259" key="4">
    <source>
        <dbReference type="PROSITE" id="PS50043"/>
    </source>
</evidence>
<evidence type="ECO:0000256" key="3">
    <source>
        <dbReference type="ARBA" id="ARBA00023163"/>
    </source>
</evidence>
<dbReference type="RefSeq" id="WP_181320775.1">
    <property type="nucleotide sequence ID" value="NZ_PYAX01000030.1"/>
</dbReference>
<dbReference type="AlphaFoldDB" id="A0A2P8HBT1"/>
<evidence type="ECO:0000256" key="1">
    <source>
        <dbReference type="ARBA" id="ARBA00023015"/>
    </source>
</evidence>
<dbReference type="PANTHER" id="PTHR44688:SF16">
    <property type="entry name" value="DNA-BINDING TRANSCRIPTIONAL ACTIVATOR DEVR_DOSR"/>
    <property type="match status" value="1"/>
</dbReference>
<accession>A0A2P8HBT1</accession>
<sequence length="96" mass="10492">MQSRLSAESFSALSERELQVLEVIARDKTDREVARHLGIRERTVRAHVGRIIVKLGVASRVGAAVAFVRWNAGERGCDCSRVAEKPMVALVGGTPH</sequence>
<evidence type="ECO:0000313" key="5">
    <source>
        <dbReference type="EMBL" id="PSL43685.1"/>
    </source>
</evidence>
<name>A0A2P8HBT1_SACCR</name>
<dbReference type="GO" id="GO:0006355">
    <property type="term" value="P:regulation of DNA-templated transcription"/>
    <property type="evidence" value="ECO:0007669"/>
    <property type="project" value="InterPro"/>
</dbReference>
<dbReference type="InterPro" id="IPR016032">
    <property type="entry name" value="Sig_transdc_resp-reg_C-effctor"/>
</dbReference>
<dbReference type="EMBL" id="PYAX01000030">
    <property type="protein sequence ID" value="PSL43685.1"/>
    <property type="molecule type" value="Genomic_DNA"/>
</dbReference>
<dbReference type="SUPFAM" id="SSF46894">
    <property type="entry name" value="C-terminal effector domain of the bipartite response regulators"/>
    <property type="match status" value="1"/>
</dbReference>
<dbReference type="InterPro" id="IPR036388">
    <property type="entry name" value="WH-like_DNA-bd_sf"/>
</dbReference>
<organism evidence="5 6">
    <name type="scientific">Saccharothrix carnea</name>
    <dbReference type="NCBI Taxonomy" id="1280637"/>
    <lineage>
        <taxon>Bacteria</taxon>
        <taxon>Bacillati</taxon>
        <taxon>Actinomycetota</taxon>
        <taxon>Actinomycetes</taxon>
        <taxon>Pseudonocardiales</taxon>
        <taxon>Pseudonocardiaceae</taxon>
        <taxon>Saccharothrix</taxon>
    </lineage>
</organism>
<reference evidence="5 6" key="1">
    <citation type="submission" date="2018-03" db="EMBL/GenBank/DDBJ databases">
        <title>Genomic Encyclopedia of Type Strains, Phase III (KMG-III): the genomes of soil and plant-associated and newly described type strains.</title>
        <authorList>
            <person name="Whitman W."/>
        </authorList>
    </citation>
    <scope>NUCLEOTIDE SEQUENCE [LARGE SCALE GENOMIC DNA]</scope>
    <source>
        <strain evidence="5 6">CGMCC 4.7097</strain>
    </source>
</reference>
<dbReference type="PROSITE" id="PS50043">
    <property type="entry name" value="HTH_LUXR_2"/>
    <property type="match status" value="1"/>
</dbReference>
<keyword evidence="1" id="KW-0805">Transcription regulation</keyword>
<dbReference type="PRINTS" id="PR00038">
    <property type="entry name" value="HTHLUXR"/>
</dbReference>
<feature type="domain" description="HTH luxR-type" evidence="4">
    <location>
        <begin position="6"/>
        <end position="71"/>
    </location>
</feature>
<comment type="caution">
    <text evidence="5">The sequence shown here is derived from an EMBL/GenBank/DDBJ whole genome shotgun (WGS) entry which is preliminary data.</text>
</comment>
<dbReference type="Gene3D" id="1.10.10.10">
    <property type="entry name" value="Winged helix-like DNA-binding domain superfamily/Winged helix DNA-binding domain"/>
    <property type="match status" value="1"/>
</dbReference>
<dbReference type="PANTHER" id="PTHR44688">
    <property type="entry name" value="DNA-BINDING TRANSCRIPTIONAL ACTIVATOR DEVR_DOSR"/>
    <property type="match status" value="1"/>
</dbReference>
<dbReference type="CDD" id="cd06170">
    <property type="entry name" value="LuxR_C_like"/>
    <property type="match status" value="1"/>
</dbReference>
<evidence type="ECO:0000313" key="6">
    <source>
        <dbReference type="Proteomes" id="UP000241118"/>
    </source>
</evidence>